<dbReference type="Gene3D" id="3.40.50.620">
    <property type="entry name" value="HUPs"/>
    <property type="match status" value="1"/>
</dbReference>
<proteinExistence type="predicted"/>
<accession>A0AAE6WT52</accession>
<evidence type="ECO:0000259" key="2">
    <source>
        <dbReference type="Pfam" id="PF02698"/>
    </source>
</evidence>
<name>A0AAE6WT52_9GAMM</name>
<sequence>MSDFYKRLISSIAGILLSADSLWLLLQDKIHLGILLPLLIGMLLIIYALFFSYFQQWHQHSRFRSSVWKWMWIGFFTWVASVLIFFGYIQSNINSDNTQLPTKAILVLGSGIENNRPSPTLQKRLDTAADYAQFYPEALIIMTGGLSFQEKYTEAEVMQAYLKQSYPAVRNPVIMEDQSTSTELNLINSKKILNRHQITLNDPITIVTSDFHSIRTRAIARHQGYTQVISISAETPLYIRYNSWLREYFAFLSGWLLNEY</sequence>
<reference evidence="3 4" key="1">
    <citation type="submission" date="2019-09" db="EMBL/GenBank/DDBJ databases">
        <title>Non-baumannii Acinetobacter spp. carrying blaNDM-1 isolated in China.</title>
        <authorList>
            <person name="Cui C."/>
            <person name="Chen C."/>
            <person name="Sun J."/>
            <person name="Liu Y."/>
        </authorList>
    </citation>
    <scope>NUCLEOTIDE SEQUENCE [LARGE SCALE GENOMIC DNA]</scope>
    <source>
        <strain evidence="3 4">HZE23-1</strain>
    </source>
</reference>
<gene>
    <name evidence="3" type="ORF">FSC10_03840</name>
</gene>
<keyword evidence="1" id="KW-1133">Transmembrane helix</keyword>
<organism evidence="3 4">
    <name type="scientific">Acinetobacter schindleri</name>
    <dbReference type="NCBI Taxonomy" id="108981"/>
    <lineage>
        <taxon>Bacteria</taxon>
        <taxon>Pseudomonadati</taxon>
        <taxon>Pseudomonadota</taxon>
        <taxon>Gammaproteobacteria</taxon>
        <taxon>Moraxellales</taxon>
        <taxon>Moraxellaceae</taxon>
        <taxon>Acinetobacter</taxon>
    </lineage>
</organism>
<dbReference type="Proteomes" id="UP000503505">
    <property type="component" value="Chromosome"/>
</dbReference>
<feature type="transmembrane region" description="Helical" evidence="1">
    <location>
        <begin position="66"/>
        <end position="89"/>
    </location>
</feature>
<keyword evidence="1" id="KW-0472">Membrane</keyword>
<evidence type="ECO:0000313" key="4">
    <source>
        <dbReference type="Proteomes" id="UP000503505"/>
    </source>
</evidence>
<dbReference type="GO" id="GO:0043164">
    <property type="term" value="P:Gram-negative-bacterium-type cell wall biogenesis"/>
    <property type="evidence" value="ECO:0007669"/>
    <property type="project" value="TreeGrafter"/>
</dbReference>
<feature type="domain" description="DUF218" evidence="2">
    <location>
        <begin position="104"/>
        <end position="249"/>
    </location>
</feature>
<evidence type="ECO:0000256" key="1">
    <source>
        <dbReference type="SAM" id="Phobius"/>
    </source>
</evidence>
<dbReference type="AlphaFoldDB" id="A0AAE6WT52"/>
<dbReference type="PANTHER" id="PTHR30336">
    <property type="entry name" value="INNER MEMBRANE PROTEIN, PROBABLE PERMEASE"/>
    <property type="match status" value="1"/>
</dbReference>
<dbReference type="CDD" id="cd06259">
    <property type="entry name" value="YdcF-like"/>
    <property type="match status" value="1"/>
</dbReference>
<feature type="transmembrane region" description="Helical" evidence="1">
    <location>
        <begin position="32"/>
        <end position="54"/>
    </location>
</feature>
<dbReference type="GO" id="GO:0000270">
    <property type="term" value="P:peptidoglycan metabolic process"/>
    <property type="evidence" value="ECO:0007669"/>
    <property type="project" value="TreeGrafter"/>
</dbReference>
<dbReference type="InterPro" id="IPR014729">
    <property type="entry name" value="Rossmann-like_a/b/a_fold"/>
</dbReference>
<keyword evidence="1" id="KW-0812">Transmembrane</keyword>
<evidence type="ECO:0000313" key="3">
    <source>
        <dbReference type="EMBL" id="QIC66543.1"/>
    </source>
</evidence>
<dbReference type="GO" id="GO:0005886">
    <property type="term" value="C:plasma membrane"/>
    <property type="evidence" value="ECO:0007669"/>
    <property type="project" value="TreeGrafter"/>
</dbReference>
<dbReference type="Pfam" id="PF02698">
    <property type="entry name" value="DUF218"/>
    <property type="match status" value="1"/>
</dbReference>
<dbReference type="InterPro" id="IPR051599">
    <property type="entry name" value="Cell_Envelope_Assoc"/>
</dbReference>
<dbReference type="InterPro" id="IPR003848">
    <property type="entry name" value="DUF218"/>
</dbReference>
<dbReference type="RefSeq" id="WP_163170988.1">
    <property type="nucleotide sequence ID" value="NZ_CP044463.1"/>
</dbReference>
<dbReference type="PANTHER" id="PTHR30336:SF4">
    <property type="entry name" value="ENVELOPE BIOGENESIS FACTOR ELYC"/>
    <property type="match status" value="1"/>
</dbReference>
<protein>
    <submittedName>
        <fullName evidence="3">YdcF family protein</fullName>
    </submittedName>
</protein>
<dbReference type="EMBL" id="CP044463">
    <property type="protein sequence ID" value="QIC66543.1"/>
    <property type="molecule type" value="Genomic_DNA"/>
</dbReference>